<evidence type="ECO:0000256" key="1">
    <source>
        <dbReference type="SAM" id="MobiDB-lite"/>
    </source>
</evidence>
<dbReference type="InterPro" id="IPR039447">
    <property type="entry name" value="UreH-like_TM_dom"/>
</dbReference>
<proteinExistence type="predicted"/>
<dbReference type="GeneID" id="98614076"/>
<feature type="transmembrane region" description="Helical" evidence="2">
    <location>
        <begin position="55"/>
        <end position="73"/>
    </location>
</feature>
<feature type="domain" description="Urease accessory protein UreH-like transmembrane" evidence="3">
    <location>
        <begin position="8"/>
        <end position="214"/>
    </location>
</feature>
<dbReference type="PANTHER" id="PTHR42208">
    <property type="entry name" value="HEAVY METAL TRANSPORTER-RELATED"/>
    <property type="match status" value="1"/>
</dbReference>
<evidence type="ECO:0000256" key="2">
    <source>
        <dbReference type="SAM" id="Phobius"/>
    </source>
</evidence>
<evidence type="ECO:0000259" key="3">
    <source>
        <dbReference type="Pfam" id="PF13386"/>
    </source>
</evidence>
<dbReference type="STRING" id="203122.Sde_2414"/>
<dbReference type="Pfam" id="PF13386">
    <property type="entry name" value="DsbD_2"/>
    <property type="match status" value="1"/>
</dbReference>
<feature type="region of interest" description="Disordered" evidence="1">
    <location>
        <begin position="228"/>
        <end position="279"/>
    </location>
</feature>
<evidence type="ECO:0000313" key="4">
    <source>
        <dbReference type="EMBL" id="ABD81674.1"/>
    </source>
</evidence>
<reference evidence="4 5" key="1">
    <citation type="journal article" date="2008" name="PLoS Genet.">
        <title>Complete genome sequence of the complex carbohydrate-degrading marine bacterium, Saccharophagus degradans strain 2-40 T.</title>
        <authorList>
            <person name="Weiner R.M."/>
            <person name="Taylor L.E.II."/>
            <person name="Henrissat B."/>
            <person name="Hauser L."/>
            <person name="Land M."/>
            <person name="Coutinho P.M."/>
            <person name="Rancurel C."/>
            <person name="Saunders E.H."/>
            <person name="Longmire A.G."/>
            <person name="Zhang H."/>
            <person name="Bayer E.A."/>
            <person name="Gilbert H.J."/>
            <person name="Larimer F."/>
            <person name="Zhulin I.B."/>
            <person name="Ekborg N.A."/>
            <person name="Lamed R."/>
            <person name="Richardson P.M."/>
            <person name="Borovok I."/>
            <person name="Hutcheson S."/>
        </authorList>
    </citation>
    <scope>NUCLEOTIDE SEQUENCE [LARGE SCALE GENOMIC DNA]</scope>
    <source>
        <strain evidence="5">2-40 / ATCC 43961 / DSM 17024</strain>
    </source>
</reference>
<evidence type="ECO:0000313" key="5">
    <source>
        <dbReference type="Proteomes" id="UP000001947"/>
    </source>
</evidence>
<feature type="transmembrane region" description="Helical" evidence="2">
    <location>
        <begin position="6"/>
        <end position="35"/>
    </location>
</feature>
<feature type="compositionally biased region" description="Basic and acidic residues" evidence="1">
    <location>
        <begin position="229"/>
        <end position="245"/>
    </location>
</feature>
<protein>
    <recommendedName>
        <fullName evidence="3">Urease accessory protein UreH-like transmembrane domain-containing protein</fullName>
    </recommendedName>
</protein>
<dbReference type="KEGG" id="sde:Sde_2414"/>
<dbReference type="AlphaFoldDB" id="Q21I05"/>
<keyword evidence="2" id="KW-0472">Membrane</keyword>
<gene>
    <name evidence="4" type="ordered locus">Sde_2414</name>
</gene>
<keyword evidence="2" id="KW-1133">Transmembrane helix</keyword>
<organism evidence="4 5">
    <name type="scientific">Saccharophagus degradans (strain 2-40 / ATCC 43961 / DSM 17024)</name>
    <dbReference type="NCBI Taxonomy" id="203122"/>
    <lineage>
        <taxon>Bacteria</taxon>
        <taxon>Pseudomonadati</taxon>
        <taxon>Pseudomonadota</taxon>
        <taxon>Gammaproteobacteria</taxon>
        <taxon>Cellvibrionales</taxon>
        <taxon>Cellvibrionaceae</taxon>
        <taxon>Saccharophagus</taxon>
    </lineage>
</organism>
<dbReference type="Proteomes" id="UP000001947">
    <property type="component" value="Chromosome"/>
</dbReference>
<feature type="transmembrane region" description="Helical" evidence="2">
    <location>
        <begin position="163"/>
        <end position="188"/>
    </location>
</feature>
<dbReference type="PANTHER" id="PTHR42208:SF1">
    <property type="entry name" value="HEAVY METAL TRANSPORTER"/>
    <property type="match status" value="1"/>
</dbReference>
<dbReference type="HOGENOM" id="CLU_032635_0_0_6"/>
<dbReference type="EMBL" id="CP000282">
    <property type="protein sequence ID" value="ABD81674.1"/>
    <property type="molecule type" value="Genomic_DNA"/>
</dbReference>
<feature type="transmembrane region" description="Helical" evidence="2">
    <location>
        <begin position="133"/>
        <end position="157"/>
    </location>
</feature>
<accession>Q21I05</accession>
<dbReference type="RefSeq" id="WP_011468891.1">
    <property type="nucleotide sequence ID" value="NC_007912.1"/>
</dbReference>
<keyword evidence="5" id="KW-1185">Reference proteome</keyword>
<feature type="transmembrane region" description="Helical" evidence="2">
    <location>
        <begin position="200"/>
        <end position="220"/>
    </location>
</feature>
<sequence length="279" mass="30087">MIWETLVAAFFLGLLGAGHCLGMCGGIAAALSFALPANKTPQKLVFLTAYNAGRIASYTFIGLMAGLVGWWLGQVTGAVYLRIFAGVLLILLGLYLADWWRLLGLLEKSGAGLWAKIQPIGNRLLPVKTVPQAALLGLIWGWLPCGLIYSALGFALASSNSNALYGASIMLAFGLGTLPAVFTGGLAAEKILALFKLRNVRIGFALCYIVFGVWTVYIAIQHAGHSHHTTGEHAEHNHVHAEKTDSQYAPEEGQLNNDDNTHNNSQENPQHPPHHSHHH</sequence>
<dbReference type="eggNOG" id="COG2836">
    <property type="taxonomic scope" value="Bacteria"/>
</dbReference>
<keyword evidence="2" id="KW-0812">Transmembrane</keyword>
<name>Q21I05_SACD2</name>
<feature type="transmembrane region" description="Helical" evidence="2">
    <location>
        <begin position="79"/>
        <end position="97"/>
    </location>
</feature>